<dbReference type="Proteomes" id="UP000667802">
    <property type="component" value="Unassembled WGS sequence"/>
</dbReference>
<protein>
    <submittedName>
        <fullName evidence="1">Serine protease</fullName>
    </submittedName>
</protein>
<dbReference type="RefSeq" id="WP_208342248.1">
    <property type="nucleotide sequence ID" value="NZ_CAWQFN010000127.1"/>
</dbReference>
<sequence>MAWKFLQRGLSNTILLVVCLGGVSLALSRPQPNCTNCHKSALSQSSNPLLIPQLQQLAQTITVKVLSKELLGSGTLIKNEGQVYTVITNAHVLRAAKPPYRIQTPNGRVYSATVSQNVQFQNDDLAVLQFRSPDVVYRVATVGDSSNLKVGEQVFVCGFTSNLSSGQSQREKKDKFVFTPGKISLLLEKPLEQGYQIGYTNDVRKGMSGGPLLNNKGEVVGINSLHKDPVWNTPEVYQDGSQPEARLQELITQSSMAVPIRKELLQNHQENQS</sequence>
<dbReference type="GO" id="GO:0008233">
    <property type="term" value="F:peptidase activity"/>
    <property type="evidence" value="ECO:0007669"/>
    <property type="project" value="UniProtKB-KW"/>
</dbReference>
<dbReference type="InterPro" id="IPR043504">
    <property type="entry name" value="Peptidase_S1_PA_chymotrypsin"/>
</dbReference>
<dbReference type="PANTHER" id="PTHR43019">
    <property type="entry name" value="SERINE ENDOPROTEASE DEGS"/>
    <property type="match status" value="1"/>
</dbReference>
<proteinExistence type="predicted"/>
<evidence type="ECO:0000313" key="2">
    <source>
        <dbReference type="Proteomes" id="UP000667802"/>
    </source>
</evidence>
<name>A0AAP5I6J5_9CYAN</name>
<dbReference type="AlphaFoldDB" id="A0AAP5I6J5"/>
<dbReference type="PANTHER" id="PTHR43019:SF23">
    <property type="entry name" value="PROTEASE DO-LIKE 5, CHLOROPLASTIC"/>
    <property type="match status" value="1"/>
</dbReference>
<dbReference type="EMBL" id="JAALHA020000005">
    <property type="protein sequence ID" value="MDR9895649.1"/>
    <property type="molecule type" value="Genomic_DNA"/>
</dbReference>
<dbReference type="InterPro" id="IPR009003">
    <property type="entry name" value="Peptidase_S1_PA"/>
</dbReference>
<dbReference type="SUPFAM" id="SSF50494">
    <property type="entry name" value="Trypsin-like serine proteases"/>
    <property type="match status" value="1"/>
</dbReference>
<evidence type="ECO:0000313" key="1">
    <source>
        <dbReference type="EMBL" id="MDR9895649.1"/>
    </source>
</evidence>
<keyword evidence="2" id="KW-1185">Reference proteome</keyword>
<keyword evidence="1" id="KW-0378">Hydrolase</keyword>
<accession>A0AAP5I6J5</accession>
<organism evidence="1 2">
    <name type="scientific">Aetokthonos hydrillicola Thurmond2011</name>
    <dbReference type="NCBI Taxonomy" id="2712845"/>
    <lineage>
        <taxon>Bacteria</taxon>
        <taxon>Bacillati</taxon>
        <taxon>Cyanobacteriota</taxon>
        <taxon>Cyanophyceae</taxon>
        <taxon>Nostocales</taxon>
        <taxon>Hapalosiphonaceae</taxon>
        <taxon>Aetokthonos</taxon>
    </lineage>
</organism>
<dbReference type="Gene3D" id="2.40.10.10">
    <property type="entry name" value="Trypsin-like serine proteases"/>
    <property type="match status" value="2"/>
</dbReference>
<gene>
    <name evidence="1" type="ORF">G7B40_013885</name>
</gene>
<dbReference type="Pfam" id="PF13365">
    <property type="entry name" value="Trypsin_2"/>
    <property type="match status" value="1"/>
</dbReference>
<keyword evidence="1" id="KW-0645">Protease</keyword>
<reference evidence="2" key="1">
    <citation type="journal article" date="2021" name="Science">
        <title>Hunting the eagle killer: A cyanobacterial neurotoxin causes vacuolar myelinopathy.</title>
        <authorList>
            <person name="Breinlinger S."/>
            <person name="Phillips T.J."/>
            <person name="Haram B.N."/>
            <person name="Mares J."/>
            <person name="Martinez Yerena J.A."/>
            <person name="Hrouzek P."/>
            <person name="Sobotka R."/>
            <person name="Henderson W.M."/>
            <person name="Schmieder P."/>
            <person name="Williams S.M."/>
            <person name="Lauderdale J.D."/>
            <person name="Wilde H.D."/>
            <person name="Gerrin W."/>
            <person name="Kust A."/>
            <person name="Washington J.W."/>
            <person name="Wagner C."/>
            <person name="Geier B."/>
            <person name="Liebeke M."/>
            <person name="Enke H."/>
            <person name="Niedermeyer T.H.J."/>
            <person name="Wilde S.B."/>
        </authorList>
    </citation>
    <scope>NUCLEOTIDE SEQUENCE [LARGE SCALE GENOMIC DNA]</scope>
    <source>
        <strain evidence="2">Thurmond2011</strain>
    </source>
</reference>
<comment type="caution">
    <text evidence="1">The sequence shown here is derived from an EMBL/GenBank/DDBJ whole genome shotgun (WGS) entry which is preliminary data.</text>
</comment>
<dbReference type="GO" id="GO:0006508">
    <property type="term" value="P:proteolysis"/>
    <property type="evidence" value="ECO:0007669"/>
    <property type="project" value="UniProtKB-KW"/>
</dbReference>